<protein>
    <recommendedName>
        <fullName evidence="1">GPI inositol-deacylase winged helix domain-containing protein</fullName>
    </recommendedName>
</protein>
<dbReference type="Pfam" id="PF22939">
    <property type="entry name" value="WHD_GPIID"/>
    <property type="match status" value="1"/>
</dbReference>
<gene>
    <name evidence="2" type="ORF">K469DRAFT_769241</name>
</gene>
<dbReference type="OrthoDB" id="3783534at2759"/>
<proteinExistence type="predicted"/>
<evidence type="ECO:0000313" key="2">
    <source>
        <dbReference type="EMBL" id="KAF2174944.1"/>
    </source>
</evidence>
<keyword evidence="3" id="KW-1185">Reference proteome</keyword>
<feature type="domain" description="GPI inositol-deacylase winged helix" evidence="1">
    <location>
        <begin position="36"/>
        <end position="106"/>
    </location>
</feature>
<dbReference type="InterPro" id="IPR054471">
    <property type="entry name" value="GPIID_WHD"/>
</dbReference>
<evidence type="ECO:0000259" key="1">
    <source>
        <dbReference type="Pfam" id="PF22939"/>
    </source>
</evidence>
<sequence>MSWEVLQVLDEVPVELKDVYRRMIERIKESRRQRSELCRQVLSIIIAAYRPLHLQELYVLSSLPTQVQNVNQSITAIVRMCGSFLTIRNDNVYIIHQSAKDFLSEEASPDIFPCGIWDVHHSIFSKSLQVMSRTLRRDMYSLHTL</sequence>
<name>A0A6A6D667_9PEZI</name>
<dbReference type="Proteomes" id="UP000800200">
    <property type="component" value="Unassembled WGS sequence"/>
</dbReference>
<accession>A0A6A6D667</accession>
<reference evidence="2" key="1">
    <citation type="journal article" date="2020" name="Stud. Mycol.">
        <title>101 Dothideomycetes genomes: a test case for predicting lifestyles and emergence of pathogens.</title>
        <authorList>
            <person name="Haridas S."/>
            <person name="Albert R."/>
            <person name="Binder M."/>
            <person name="Bloem J."/>
            <person name="Labutti K."/>
            <person name="Salamov A."/>
            <person name="Andreopoulos B."/>
            <person name="Baker S."/>
            <person name="Barry K."/>
            <person name="Bills G."/>
            <person name="Bluhm B."/>
            <person name="Cannon C."/>
            <person name="Castanera R."/>
            <person name="Culley D."/>
            <person name="Daum C."/>
            <person name="Ezra D."/>
            <person name="Gonzalez J."/>
            <person name="Henrissat B."/>
            <person name="Kuo A."/>
            <person name="Liang C."/>
            <person name="Lipzen A."/>
            <person name="Lutzoni F."/>
            <person name="Magnuson J."/>
            <person name="Mondo S."/>
            <person name="Nolan M."/>
            <person name="Ohm R."/>
            <person name="Pangilinan J."/>
            <person name="Park H.-J."/>
            <person name="Ramirez L."/>
            <person name="Alfaro M."/>
            <person name="Sun H."/>
            <person name="Tritt A."/>
            <person name="Yoshinaga Y."/>
            <person name="Zwiers L.-H."/>
            <person name="Turgeon B."/>
            <person name="Goodwin S."/>
            <person name="Spatafora J."/>
            <person name="Crous P."/>
            <person name="Grigoriev I."/>
        </authorList>
    </citation>
    <scope>NUCLEOTIDE SEQUENCE</scope>
    <source>
        <strain evidence="2">CBS 207.26</strain>
    </source>
</reference>
<dbReference type="PANTHER" id="PTHR10039">
    <property type="entry name" value="AMELOGENIN"/>
    <property type="match status" value="1"/>
</dbReference>
<dbReference type="AlphaFoldDB" id="A0A6A6D667"/>
<dbReference type="EMBL" id="ML994759">
    <property type="protein sequence ID" value="KAF2174944.1"/>
    <property type="molecule type" value="Genomic_DNA"/>
</dbReference>
<evidence type="ECO:0000313" key="3">
    <source>
        <dbReference type="Proteomes" id="UP000800200"/>
    </source>
</evidence>
<organism evidence="2 3">
    <name type="scientific">Zopfia rhizophila CBS 207.26</name>
    <dbReference type="NCBI Taxonomy" id="1314779"/>
    <lineage>
        <taxon>Eukaryota</taxon>
        <taxon>Fungi</taxon>
        <taxon>Dikarya</taxon>
        <taxon>Ascomycota</taxon>
        <taxon>Pezizomycotina</taxon>
        <taxon>Dothideomycetes</taxon>
        <taxon>Dothideomycetes incertae sedis</taxon>
        <taxon>Zopfiaceae</taxon>
        <taxon>Zopfia</taxon>
    </lineage>
</organism>